<proteinExistence type="predicted"/>
<protein>
    <submittedName>
        <fullName evidence="1">Uncharacterized protein</fullName>
    </submittedName>
</protein>
<accession>A0AAN9AHF2</accession>
<evidence type="ECO:0000313" key="2">
    <source>
        <dbReference type="Proteomes" id="UP001381693"/>
    </source>
</evidence>
<organism evidence="1 2">
    <name type="scientific">Halocaridina rubra</name>
    <name type="common">Hawaiian red shrimp</name>
    <dbReference type="NCBI Taxonomy" id="373956"/>
    <lineage>
        <taxon>Eukaryota</taxon>
        <taxon>Metazoa</taxon>
        <taxon>Ecdysozoa</taxon>
        <taxon>Arthropoda</taxon>
        <taxon>Crustacea</taxon>
        <taxon>Multicrustacea</taxon>
        <taxon>Malacostraca</taxon>
        <taxon>Eumalacostraca</taxon>
        <taxon>Eucarida</taxon>
        <taxon>Decapoda</taxon>
        <taxon>Pleocyemata</taxon>
        <taxon>Caridea</taxon>
        <taxon>Atyoidea</taxon>
        <taxon>Atyidae</taxon>
        <taxon>Halocaridina</taxon>
    </lineage>
</organism>
<keyword evidence="2" id="KW-1185">Reference proteome</keyword>
<dbReference type="Proteomes" id="UP001381693">
    <property type="component" value="Unassembled WGS sequence"/>
</dbReference>
<dbReference type="AlphaFoldDB" id="A0AAN9AHF2"/>
<comment type="caution">
    <text evidence="1">The sequence shown here is derived from an EMBL/GenBank/DDBJ whole genome shotgun (WGS) entry which is preliminary data.</text>
</comment>
<evidence type="ECO:0000313" key="1">
    <source>
        <dbReference type="EMBL" id="KAK7086935.1"/>
    </source>
</evidence>
<name>A0AAN9AHF2_HALRR</name>
<dbReference type="EMBL" id="JAXCGZ010000038">
    <property type="protein sequence ID" value="KAK7086935.1"/>
    <property type="molecule type" value="Genomic_DNA"/>
</dbReference>
<sequence length="68" mass="7971">MGRKPHLEPTYHKNVFRIRKKNITCREVMYFHYTLSILAASYETQGASVCFLFFLTISGVELKTSRLQ</sequence>
<reference evidence="1 2" key="1">
    <citation type="submission" date="2023-11" db="EMBL/GenBank/DDBJ databases">
        <title>Halocaridina rubra genome assembly.</title>
        <authorList>
            <person name="Smith C."/>
        </authorList>
    </citation>
    <scope>NUCLEOTIDE SEQUENCE [LARGE SCALE GENOMIC DNA]</scope>
    <source>
        <strain evidence="1">EP-1</strain>
        <tissue evidence="1">Whole</tissue>
    </source>
</reference>
<gene>
    <name evidence="1" type="ORF">SK128_003715</name>
</gene>